<protein>
    <submittedName>
        <fullName evidence="2">Uncharacterized protein</fullName>
    </submittedName>
</protein>
<dbReference type="Proteomes" id="UP000799776">
    <property type="component" value="Unassembled WGS sequence"/>
</dbReference>
<evidence type="ECO:0000256" key="1">
    <source>
        <dbReference type="SAM" id="MobiDB-lite"/>
    </source>
</evidence>
<feature type="compositionally biased region" description="Basic and acidic residues" evidence="1">
    <location>
        <begin position="384"/>
        <end position="394"/>
    </location>
</feature>
<dbReference type="EMBL" id="ML978728">
    <property type="protein sequence ID" value="KAF2085819.1"/>
    <property type="molecule type" value="Genomic_DNA"/>
</dbReference>
<proteinExistence type="predicted"/>
<evidence type="ECO:0000313" key="2">
    <source>
        <dbReference type="EMBL" id="KAF2085819.1"/>
    </source>
</evidence>
<keyword evidence="3" id="KW-1185">Reference proteome</keyword>
<accession>A0A9P4HTP3</accession>
<sequence>MAALFQIPFVSLRVCLPQEPGSDVCLFWYGRVTTFALAIHFHSPVAIVTTVTRKRAQDSCFLNTFLHKPSSLPSPPQSEKMLESSEIVKLKAGIRTNARKLVELANDNDCSDREYGVFAENRSDGVRALVAQFPISYKGKDIPYQVIMAGAPRDTQEEAMLALLEETEDLVRERSGGGEENGSTTSDSAVSIESLMAEIASMLDPIPPSEPDPDQEILEEWAASPLPYSPPENPVFLNGVPVPSPLVIRKKANSLSHSSSVPRPRYEVPMNAVQNQNTMPPPRGAPSRPARNQPNNPFVVQRKPVPNASYTQAAGSLTHGRRNTLPSGPLPSLNTSPPRVEPSPERPSLNPRTRSETTNRSLLHRLSISNRRRANPFARPFPVQEEKKNDTSGQ</sequence>
<name>A0A9P4HTP3_9PEZI</name>
<comment type="caution">
    <text evidence="2">The sequence shown here is derived from an EMBL/GenBank/DDBJ whole genome shotgun (WGS) entry which is preliminary data.</text>
</comment>
<organism evidence="2 3">
    <name type="scientific">Saccharata proteae CBS 121410</name>
    <dbReference type="NCBI Taxonomy" id="1314787"/>
    <lineage>
        <taxon>Eukaryota</taxon>
        <taxon>Fungi</taxon>
        <taxon>Dikarya</taxon>
        <taxon>Ascomycota</taxon>
        <taxon>Pezizomycotina</taxon>
        <taxon>Dothideomycetes</taxon>
        <taxon>Dothideomycetes incertae sedis</taxon>
        <taxon>Botryosphaeriales</taxon>
        <taxon>Saccharataceae</taxon>
        <taxon>Saccharata</taxon>
    </lineage>
</organism>
<evidence type="ECO:0000313" key="3">
    <source>
        <dbReference type="Proteomes" id="UP000799776"/>
    </source>
</evidence>
<feature type="compositionally biased region" description="Polar residues" evidence="1">
    <location>
        <begin position="350"/>
        <end position="361"/>
    </location>
</feature>
<reference evidence="2" key="1">
    <citation type="journal article" date="2020" name="Stud. Mycol.">
        <title>101 Dothideomycetes genomes: a test case for predicting lifestyles and emergence of pathogens.</title>
        <authorList>
            <person name="Haridas S."/>
            <person name="Albert R."/>
            <person name="Binder M."/>
            <person name="Bloem J."/>
            <person name="Labutti K."/>
            <person name="Salamov A."/>
            <person name="Andreopoulos B."/>
            <person name="Baker S."/>
            <person name="Barry K."/>
            <person name="Bills G."/>
            <person name="Bluhm B."/>
            <person name="Cannon C."/>
            <person name="Castanera R."/>
            <person name="Culley D."/>
            <person name="Daum C."/>
            <person name="Ezra D."/>
            <person name="Gonzalez J."/>
            <person name="Henrissat B."/>
            <person name="Kuo A."/>
            <person name="Liang C."/>
            <person name="Lipzen A."/>
            <person name="Lutzoni F."/>
            <person name="Magnuson J."/>
            <person name="Mondo S."/>
            <person name="Nolan M."/>
            <person name="Ohm R."/>
            <person name="Pangilinan J."/>
            <person name="Park H.-J."/>
            <person name="Ramirez L."/>
            <person name="Alfaro M."/>
            <person name="Sun H."/>
            <person name="Tritt A."/>
            <person name="Yoshinaga Y."/>
            <person name="Zwiers L.-H."/>
            <person name="Turgeon B."/>
            <person name="Goodwin S."/>
            <person name="Spatafora J."/>
            <person name="Crous P."/>
            <person name="Grigoriev I."/>
        </authorList>
    </citation>
    <scope>NUCLEOTIDE SEQUENCE</scope>
    <source>
        <strain evidence="2">CBS 121410</strain>
    </source>
</reference>
<gene>
    <name evidence="2" type="ORF">K490DRAFT_67417</name>
</gene>
<feature type="region of interest" description="Disordered" evidence="1">
    <location>
        <begin position="273"/>
        <end position="394"/>
    </location>
</feature>
<dbReference type="AlphaFoldDB" id="A0A9P4HTP3"/>